<dbReference type="Pfam" id="PF00232">
    <property type="entry name" value="Glyco_hydro_1"/>
    <property type="match status" value="4"/>
</dbReference>
<keyword evidence="2" id="KW-0378">Hydrolase</keyword>
<proteinExistence type="inferred from homology"/>
<dbReference type="Proteomes" id="UP000251960">
    <property type="component" value="Unassembled WGS sequence"/>
</dbReference>
<dbReference type="Gene3D" id="3.20.20.80">
    <property type="entry name" value="Glycosidases"/>
    <property type="match status" value="2"/>
</dbReference>
<sequence length="571" mass="63942">MEPLRPRGDGCCPRVLSVCLLLLAALLWKHVSTAVAITRGDFPEGFVFGAGASAYQIEGAWAEDGKKPSIWDTYTHSGYSIDRDTGDVAADQYHHYKAWPAFPFKFDLYTYCFRIRSQSCASWTDDFQEDVKLMHDMGLDAYRFSIAWSRLIPDGHGMNRPPPDRRACRSSDDFTAYADVCFRSFGDRVKHWITVNEPNIEPIGGYDQGYLPPRRCSILPVGLGVTCTHGNSTTEPYAVAHHLLLAHASTVSLYRRKYQGEQGGRIGLTLLAWWYEPATQKPEDVEAAARANDFSLGWFMHPLVYGDYPPVMKRNVGARLPSLTARDSAMVRGSLDFVGINQYGAILVEADLGQLDRDLRDYYGDMATNFVTVPFESTVTRNQQVPRLGLRNHEAPWALSKLLEHLQTHYGNPPVMIHENGEAGQARALSLSRFSCRAHARFLSSPELMVPPPPPPGAGHEPDPSGGFLYDDEFRAHFLRVYVEAALASVRNGSDLRGYFVWSFMDVFEFLFSYRFRFGLYGVDFAADNRTRYARRSARWYAGFLRGGGGDLTPAAAASVSTRTHGSTYSE</sequence>
<dbReference type="PANTHER" id="PTHR10353">
    <property type="entry name" value="GLYCOSYL HYDROLASE"/>
    <property type="match status" value="1"/>
</dbReference>
<evidence type="ECO:0000256" key="4">
    <source>
        <dbReference type="SAM" id="SignalP"/>
    </source>
</evidence>
<comment type="caution">
    <text evidence="5">The sequence shown here is derived from an EMBL/GenBank/DDBJ whole genome shotgun (WGS) entry which is preliminary data.</text>
</comment>
<dbReference type="PANTHER" id="PTHR10353:SF160">
    <property type="entry name" value="BETA-GLUCOSIDASE 11"/>
    <property type="match status" value="1"/>
</dbReference>
<dbReference type="SUPFAM" id="SSF51445">
    <property type="entry name" value="(Trans)glycosidases"/>
    <property type="match status" value="1"/>
</dbReference>
<name>A0A3L6D5T5_MAIZE</name>
<dbReference type="InterPro" id="IPR033132">
    <property type="entry name" value="GH_1_N_CS"/>
</dbReference>
<dbReference type="EMBL" id="NCVQ01001828">
    <property type="protein sequence ID" value="PWZ03916.1"/>
    <property type="molecule type" value="Genomic_DNA"/>
</dbReference>
<evidence type="ECO:0000313" key="5">
    <source>
        <dbReference type="EMBL" id="PWZ03916.1"/>
    </source>
</evidence>
<dbReference type="GO" id="GO:0008422">
    <property type="term" value="F:beta-glucosidase activity"/>
    <property type="evidence" value="ECO:0007669"/>
    <property type="project" value="UniProtKB-ARBA"/>
</dbReference>
<dbReference type="InterPro" id="IPR017853">
    <property type="entry name" value="GH"/>
</dbReference>
<evidence type="ECO:0000256" key="1">
    <source>
        <dbReference type="ARBA" id="ARBA00010838"/>
    </source>
</evidence>
<organism evidence="5 6">
    <name type="scientific">Zea mays</name>
    <name type="common">Maize</name>
    <dbReference type="NCBI Taxonomy" id="4577"/>
    <lineage>
        <taxon>Eukaryota</taxon>
        <taxon>Viridiplantae</taxon>
        <taxon>Streptophyta</taxon>
        <taxon>Embryophyta</taxon>
        <taxon>Tracheophyta</taxon>
        <taxon>Spermatophyta</taxon>
        <taxon>Magnoliopsida</taxon>
        <taxon>Liliopsida</taxon>
        <taxon>Poales</taxon>
        <taxon>Poaceae</taxon>
        <taxon>PACMAD clade</taxon>
        <taxon>Panicoideae</taxon>
        <taxon>Andropogonodae</taxon>
        <taxon>Andropogoneae</taxon>
        <taxon>Tripsacinae</taxon>
        <taxon>Zea</taxon>
    </lineage>
</organism>
<feature type="chain" id="PRO_5018002039" evidence="4">
    <location>
        <begin position="35"/>
        <end position="571"/>
    </location>
</feature>
<dbReference type="GO" id="GO:0005975">
    <property type="term" value="P:carbohydrate metabolic process"/>
    <property type="evidence" value="ECO:0007669"/>
    <property type="project" value="InterPro"/>
</dbReference>
<feature type="signal peptide" evidence="4">
    <location>
        <begin position="1"/>
        <end position="34"/>
    </location>
</feature>
<dbReference type="AlphaFoldDB" id="A0A3L6D5T5"/>
<comment type="similarity">
    <text evidence="1 3">Belongs to the glycosyl hydrolase 1 family.</text>
</comment>
<dbReference type="PROSITE" id="PS00653">
    <property type="entry name" value="GLYCOSYL_HYDROL_F1_2"/>
    <property type="match status" value="1"/>
</dbReference>
<dbReference type="ExpressionAtlas" id="A0A3L6D5T5">
    <property type="expression patterns" value="baseline and differential"/>
</dbReference>
<evidence type="ECO:0000256" key="3">
    <source>
        <dbReference type="RuleBase" id="RU003690"/>
    </source>
</evidence>
<gene>
    <name evidence="5" type="primary">BGLU31_2</name>
    <name evidence="5" type="ORF">Zm00014a_004005</name>
</gene>
<protein>
    <submittedName>
        <fullName evidence="5">Beta-glucosidase 31</fullName>
    </submittedName>
</protein>
<reference evidence="5 6" key="1">
    <citation type="journal article" date="2018" name="Nat. Genet.">
        <title>Extensive intraspecific gene order and gene structural variations between Mo17 and other maize genomes.</title>
        <authorList>
            <person name="Sun S."/>
            <person name="Zhou Y."/>
            <person name="Chen J."/>
            <person name="Shi J."/>
            <person name="Zhao H."/>
            <person name="Zhao H."/>
            <person name="Song W."/>
            <person name="Zhang M."/>
            <person name="Cui Y."/>
            <person name="Dong X."/>
            <person name="Liu H."/>
            <person name="Ma X."/>
            <person name="Jiao Y."/>
            <person name="Wang B."/>
            <person name="Wei X."/>
            <person name="Stein J.C."/>
            <person name="Glaubitz J.C."/>
            <person name="Lu F."/>
            <person name="Yu G."/>
            <person name="Liang C."/>
            <person name="Fengler K."/>
            <person name="Li B."/>
            <person name="Rafalski A."/>
            <person name="Schnable P.S."/>
            <person name="Ware D.H."/>
            <person name="Buckler E.S."/>
            <person name="Lai J."/>
        </authorList>
    </citation>
    <scope>NUCLEOTIDE SEQUENCE [LARGE SCALE GENOMIC DNA]</scope>
    <source>
        <strain evidence="6">cv. Missouri 17</strain>
        <tissue evidence="5">Seedling</tissue>
    </source>
</reference>
<evidence type="ECO:0000256" key="2">
    <source>
        <dbReference type="ARBA" id="ARBA00022801"/>
    </source>
</evidence>
<evidence type="ECO:0000313" key="6">
    <source>
        <dbReference type="Proteomes" id="UP000251960"/>
    </source>
</evidence>
<dbReference type="PRINTS" id="PR00131">
    <property type="entry name" value="GLHYDRLASE1"/>
</dbReference>
<keyword evidence="4" id="KW-0732">Signal</keyword>
<dbReference type="InterPro" id="IPR001360">
    <property type="entry name" value="Glyco_hydro_1"/>
</dbReference>
<accession>A0A3L6D5T5</accession>